<name>A0A1E3PK02_9ASCO</name>
<protein>
    <submittedName>
        <fullName evidence="1">Uncharacterized protein</fullName>
    </submittedName>
</protein>
<organism evidence="1 2">
    <name type="scientific">Nadsonia fulvescens var. elongata DSM 6958</name>
    <dbReference type="NCBI Taxonomy" id="857566"/>
    <lineage>
        <taxon>Eukaryota</taxon>
        <taxon>Fungi</taxon>
        <taxon>Dikarya</taxon>
        <taxon>Ascomycota</taxon>
        <taxon>Saccharomycotina</taxon>
        <taxon>Dipodascomycetes</taxon>
        <taxon>Dipodascales</taxon>
        <taxon>Dipodascales incertae sedis</taxon>
        <taxon>Nadsonia</taxon>
    </lineage>
</organism>
<keyword evidence="2" id="KW-1185">Reference proteome</keyword>
<dbReference type="Proteomes" id="UP000095009">
    <property type="component" value="Unassembled WGS sequence"/>
</dbReference>
<dbReference type="AlphaFoldDB" id="A0A1E3PK02"/>
<evidence type="ECO:0000313" key="2">
    <source>
        <dbReference type="Proteomes" id="UP000095009"/>
    </source>
</evidence>
<accession>A0A1E3PK02</accession>
<gene>
    <name evidence="1" type="ORF">NADFUDRAFT_83295</name>
</gene>
<dbReference type="EMBL" id="KV454410">
    <property type="protein sequence ID" value="ODQ65262.1"/>
    <property type="molecule type" value="Genomic_DNA"/>
</dbReference>
<reference evidence="1 2" key="1">
    <citation type="journal article" date="2016" name="Proc. Natl. Acad. Sci. U.S.A.">
        <title>Comparative genomics of biotechnologically important yeasts.</title>
        <authorList>
            <person name="Riley R."/>
            <person name="Haridas S."/>
            <person name="Wolfe K.H."/>
            <person name="Lopes M.R."/>
            <person name="Hittinger C.T."/>
            <person name="Goeker M."/>
            <person name="Salamov A.A."/>
            <person name="Wisecaver J.H."/>
            <person name="Long T.M."/>
            <person name="Calvey C.H."/>
            <person name="Aerts A.L."/>
            <person name="Barry K.W."/>
            <person name="Choi C."/>
            <person name="Clum A."/>
            <person name="Coughlan A.Y."/>
            <person name="Deshpande S."/>
            <person name="Douglass A.P."/>
            <person name="Hanson S.J."/>
            <person name="Klenk H.-P."/>
            <person name="LaButti K.M."/>
            <person name="Lapidus A."/>
            <person name="Lindquist E.A."/>
            <person name="Lipzen A.M."/>
            <person name="Meier-Kolthoff J.P."/>
            <person name="Ohm R.A."/>
            <person name="Otillar R.P."/>
            <person name="Pangilinan J.L."/>
            <person name="Peng Y."/>
            <person name="Rokas A."/>
            <person name="Rosa C.A."/>
            <person name="Scheuner C."/>
            <person name="Sibirny A.A."/>
            <person name="Slot J.C."/>
            <person name="Stielow J.B."/>
            <person name="Sun H."/>
            <person name="Kurtzman C.P."/>
            <person name="Blackwell M."/>
            <person name="Grigoriev I.V."/>
            <person name="Jeffries T.W."/>
        </authorList>
    </citation>
    <scope>NUCLEOTIDE SEQUENCE [LARGE SCALE GENOMIC DNA]</scope>
    <source>
        <strain evidence="1 2">DSM 6958</strain>
    </source>
</reference>
<evidence type="ECO:0000313" key="1">
    <source>
        <dbReference type="EMBL" id="ODQ65262.1"/>
    </source>
</evidence>
<proteinExistence type="predicted"/>
<sequence>MRTISEDEWPENKKEAMAFLLNIVEDHSNEIKSGLLKKCSSHFDNDDLLALNFSSSAISNLLCHSTSIHRKLLAYYFKVMMILQDPEKPEMLCNLDTLDFAKIIRQVILKI</sequence>